<feature type="domain" description="J" evidence="5">
    <location>
        <begin position="3"/>
        <end position="68"/>
    </location>
</feature>
<accession>A0A0F7EEK1</accession>
<dbReference type="InterPro" id="IPR001623">
    <property type="entry name" value="DnaJ_domain"/>
</dbReference>
<dbReference type="InterPro" id="IPR036869">
    <property type="entry name" value="J_dom_sf"/>
</dbReference>
<dbReference type="CDD" id="cd06257">
    <property type="entry name" value="DnaJ"/>
    <property type="match status" value="1"/>
</dbReference>
<protein>
    <submittedName>
        <fullName evidence="6">Molecular chaperone DnaJ</fullName>
    </submittedName>
</protein>
<keyword evidence="2" id="KW-0346">Stress response</keyword>
<evidence type="ECO:0000256" key="3">
    <source>
        <dbReference type="ARBA" id="ARBA00023186"/>
    </source>
</evidence>
<evidence type="ECO:0000313" key="6">
    <source>
        <dbReference type="EMBL" id="AKF92355.1"/>
    </source>
</evidence>
<proteinExistence type="predicted"/>
<reference evidence="6" key="1">
    <citation type="submission" date="2015-03" db="EMBL/GenBank/DDBJ databases">
        <title>MIGS Cultured Bacterial/Archaeal sample from Brevibacillus laterosporus.</title>
        <authorList>
            <person name="Zeng D."/>
            <person name="Zhu L."/>
            <person name="Dong G."/>
            <person name="Ye W."/>
            <person name="Ren D."/>
            <person name="Wu L."/>
            <person name="Xu J."/>
            <person name="Li G."/>
            <person name="Guo L."/>
        </authorList>
    </citation>
    <scope>NUCLEOTIDE SEQUENCE</scope>
    <source>
        <strain evidence="6">B9</strain>
    </source>
</reference>
<dbReference type="Pfam" id="PF00226">
    <property type="entry name" value="DnaJ"/>
    <property type="match status" value="1"/>
</dbReference>
<dbReference type="PROSITE" id="PS50076">
    <property type="entry name" value="DNAJ_2"/>
    <property type="match status" value="1"/>
</dbReference>
<dbReference type="EMBL" id="CP011074">
    <property type="protein sequence ID" value="AKF92355.1"/>
    <property type="molecule type" value="Genomic_DNA"/>
</dbReference>
<dbReference type="SMART" id="SM00271">
    <property type="entry name" value="DnaJ"/>
    <property type="match status" value="1"/>
</dbReference>
<keyword evidence="3" id="KW-0143">Chaperone</keyword>
<dbReference type="Gene3D" id="1.10.287.110">
    <property type="entry name" value="DnaJ domain"/>
    <property type="match status" value="1"/>
</dbReference>
<dbReference type="RefSeq" id="WP_031410869.1">
    <property type="nucleotide sequence ID" value="NZ_CP011074.1"/>
</dbReference>
<dbReference type="GO" id="GO:0006260">
    <property type="term" value="P:DNA replication"/>
    <property type="evidence" value="ECO:0007669"/>
    <property type="project" value="UniProtKB-KW"/>
</dbReference>
<dbReference type="SUPFAM" id="SSF46565">
    <property type="entry name" value="Chaperone J-domain"/>
    <property type="match status" value="1"/>
</dbReference>
<sequence>MKNYYDILGVSKHASEAELKKAYRQLAKKYHPDVNPGSSEAEQRFKEVHEAYTVLKAEESRRAYDAKLDQRTQKRATSTQGTGQKSTQRRTTQGYQGFDPRDMERNFSQFFGFNPKDKKGNLHKNGSASKNPLDASAIFQSYFGPRKK</sequence>
<dbReference type="PANTHER" id="PTHR44145:SF3">
    <property type="entry name" value="DNAJ HOMOLOG SUBFAMILY A MEMBER 3, MITOCHONDRIAL"/>
    <property type="match status" value="1"/>
</dbReference>
<evidence type="ECO:0000259" key="5">
    <source>
        <dbReference type="PROSITE" id="PS50076"/>
    </source>
</evidence>
<dbReference type="InterPro" id="IPR051938">
    <property type="entry name" value="Apopto_cytoskel_mod"/>
</dbReference>
<feature type="region of interest" description="Disordered" evidence="4">
    <location>
        <begin position="62"/>
        <end position="148"/>
    </location>
</feature>
<dbReference type="AlphaFoldDB" id="A0A0F7EEK1"/>
<feature type="compositionally biased region" description="Low complexity" evidence="4">
    <location>
        <begin position="77"/>
        <end position="94"/>
    </location>
</feature>
<keyword evidence="1" id="KW-0235">DNA replication</keyword>
<gene>
    <name evidence="6" type="ORF">EX87_00715</name>
</gene>
<organism evidence="6">
    <name type="scientific">Brevibacillus laterosporus</name>
    <name type="common">Bacillus laterosporus</name>
    <dbReference type="NCBI Taxonomy" id="1465"/>
    <lineage>
        <taxon>Bacteria</taxon>
        <taxon>Bacillati</taxon>
        <taxon>Bacillota</taxon>
        <taxon>Bacilli</taxon>
        <taxon>Bacillales</taxon>
        <taxon>Paenibacillaceae</taxon>
        <taxon>Brevibacillus</taxon>
    </lineage>
</organism>
<name>A0A0F7EEK1_BRELA</name>
<dbReference type="PANTHER" id="PTHR44145">
    <property type="entry name" value="DNAJ HOMOLOG SUBFAMILY A MEMBER 3, MITOCHONDRIAL"/>
    <property type="match status" value="1"/>
</dbReference>
<evidence type="ECO:0000256" key="1">
    <source>
        <dbReference type="ARBA" id="ARBA00022705"/>
    </source>
</evidence>
<evidence type="ECO:0000256" key="2">
    <source>
        <dbReference type="ARBA" id="ARBA00023016"/>
    </source>
</evidence>
<dbReference type="PRINTS" id="PR00625">
    <property type="entry name" value="JDOMAIN"/>
</dbReference>
<evidence type="ECO:0000256" key="4">
    <source>
        <dbReference type="SAM" id="MobiDB-lite"/>
    </source>
</evidence>
<feature type="compositionally biased region" description="Basic and acidic residues" evidence="4">
    <location>
        <begin position="62"/>
        <end position="72"/>
    </location>
</feature>